<dbReference type="GO" id="GO:0015937">
    <property type="term" value="P:coenzyme A biosynthetic process"/>
    <property type="evidence" value="ECO:0007669"/>
    <property type="project" value="UniProtKB-UniRule"/>
</dbReference>
<evidence type="ECO:0000256" key="12">
    <source>
        <dbReference type="ARBA" id="ARBA00022958"/>
    </source>
</evidence>
<gene>
    <name evidence="16" type="primary">coaX</name>
    <name evidence="17" type="ORF">PTD2_00527</name>
</gene>
<protein>
    <recommendedName>
        <fullName evidence="15 16">Type III pantothenate kinase</fullName>
        <ecNumber evidence="6 16">2.7.1.33</ecNumber>
    </recommendedName>
    <alternativeName>
        <fullName evidence="16">PanK-III</fullName>
    </alternativeName>
    <alternativeName>
        <fullName evidence="16">Pantothenic acid kinase</fullName>
    </alternativeName>
</protein>
<dbReference type="GO" id="GO:0004594">
    <property type="term" value="F:pantothenate kinase activity"/>
    <property type="evidence" value="ECO:0007669"/>
    <property type="project" value="UniProtKB-UniRule"/>
</dbReference>
<evidence type="ECO:0000256" key="7">
    <source>
        <dbReference type="ARBA" id="ARBA00022490"/>
    </source>
</evidence>
<evidence type="ECO:0000256" key="8">
    <source>
        <dbReference type="ARBA" id="ARBA00022679"/>
    </source>
</evidence>
<name>A4CFA0_9GAMM</name>
<keyword evidence="7 16" id="KW-0963">Cytoplasm</keyword>
<feature type="binding site" evidence="16">
    <location>
        <begin position="89"/>
        <end position="92"/>
    </location>
    <ligand>
        <name>substrate</name>
    </ligand>
</feature>
<dbReference type="Proteomes" id="UP000006201">
    <property type="component" value="Unassembled WGS sequence"/>
</dbReference>
<evidence type="ECO:0000256" key="2">
    <source>
        <dbReference type="ARBA" id="ARBA00001958"/>
    </source>
</evidence>
<dbReference type="CDD" id="cd24015">
    <property type="entry name" value="ASKHA_NBD_PanK-III"/>
    <property type="match status" value="1"/>
</dbReference>
<dbReference type="GO" id="GO:0005524">
    <property type="term" value="F:ATP binding"/>
    <property type="evidence" value="ECO:0007669"/>
    <property type="project" value="UniProtKB-UniRule"/>
</dbReference>
<dbReference type="InterPro" id="IPR004619">
    <property type="entry name" value="Type_III_PanK"/>
</dbReference>
<comment type="cofactor">
    <cofactor evidence="2">
        <name>K(+)</name>
        <dbReference type="ChEBI" id="CHEBI:29103"/>
    </cofactor>
</comment>
<evidence type="ECO:0000313" key="18">
    <source>
        <dbReference type="Proteomes" id="UP000006201"/>
    </source>
</evidence>
<keyword evidence="8 16" id="KW-0808">Transferase</keyword>
<evidence type="ECO:0000256" key="3">
    <source>
        <dbReference type="ARBA" id="ARBA00004496"/>
    </source>
</evidence>
<dbReference type="EMBL" id="AAOH01000011">
    <property type="protein sequence ID" value="EAR26648.1"/>
    <property type="molecule type" value="Genomic_DNA"/>
</dbReference>
<reference evidence="17 18" key="1">
    <citation type="submission" date="2006-02" db="EMBL/GenBank/DDBJ databases">
        <authorList>
            <person name="Moran M.A."/>
            <person name="Kjelleberg S."/>
            <person name="Egan S."/>
            <person name="Saunders N."/>
            <person name="Thomas T."/>
            <person name="Ferriera S."/>
            <person name="Johnson J."/>
            <person name="Kravitz S."/>
            <person name="Halpern A."/>
            <person name="Remington K."/>
            <person name="Beeson K."/>
            <person name="Tran B."/>
            <person name="Rogers Y.-H."/>
            <person name="Friedman R."/>
            <person name="Venter J.C."/>
        </authorList>
    </citation>
    <scope>NUCLEOTIDE SEQUENCE [LARGE SCALE GENOMIC DNA]</scope>
    <source>
        <strain evidence="17 18">D2</strain>
    </source>
</reference>
<comment type="caution">
    <text evidence="17">The sequence shown here is derived from an EMBL/GenBank/DDBJ whole genome shotgun (WGS) entry which is preliminary data.</text>
</comment>
<dbReference type="UniPathway" id="UPA00241">
    <property type="reaction ID" value="UER00352"/>
</dbReference>
<dbReference type="RefSeq" id="WP_009840759.1">
    <property type="nucleotide sequence ID" value="NZ_CH959303.1"/>
</dbReference>
<comment type="pathway">
    <text evidence="4 16">Cofactor biosynthesis; coenzyme A biosynthesis; CoA from (R)-pantothenate: step 1/5.</text>
</comment>
<dbReference type="PANTHER" id="PTHR34265:SF1">
    <property type="entry name" value="TYPE III PANTOTHENATE KINASE"/>
    <property type="match status" value="1"/>
</dbReference>
<feature type="binding site" evidence="16">
    <location>
        <position position="112"/>
    </location>
    <ligand>
        <name>K(+)</name>
        <dbReference type="ChEBI" id="CHEBI:29103"/>
    </ligand>
</feature>
<evidence type="ECO:0000256" key="4">
    <source>
        <dbReference type="ARBA" id="ARBA00005225"/>
    </source>
</evidence>
<evidence type="ECO:0000256" key="5">
    <source>
        <dbReference type="ARBA" id="ARBA00011738"/>
    </source>
</evidence>
<sequence length="233" mass="25256">MILLIDVGNTALKAVLYHQQQLSALSQAQLNQLDWSKVTALVYSAVRQSPALTDLLAKANTHQVSCVCASVTSTIAGIKCAYPIVKNLGIDRWLAVLAAVSLYPNENVVVVDSGTATTIDLLSKDKQHLGGWILPGLDLMVDAVTARTEKVFTDLSTPYASELGTNTPQALKNGCLMSTLGAVEFAKTKFNDKSRILFTGGNGQLLKKEYSSGDFNQQLLFIGLLFWYENQSI</sequence>
<dbReference type="Gene3D" id="3.30.420.40">
    <property type="match status" value="2"/>
</dbReference>
<dbReference type="PANTHER" id="PTHR34265">
    <property type="entry name" value="TYPE III PANTOTHENATE KINASE"/>
    <property type="match status" value="1"/>
</dbReference>
<feature type="binding site" evidence="16">
    <location>
        <position position="115"/>
    </location>
    <ligand>
        <name>ATP</name>
        <dbReference type="ChEBI" id="CHEBI:30616"/>
    </ligand>
</feature>
<evidence type="ECO:0000256" key="6">
    <source>
        <dbReference type="ARBA" id="ARBA00012102"/>
    </source>
</evidence>
<evidence type="ECO:0000256" key="10">
    <source>
        <dbReference type="ARBA" id="ARBA00022777"/>
    </source>
</evidence>
<evidence type="ECO:0000313" key="17">
    <source>
        <dbReference type="EMBL" id="EAR26648.1"/>
    </source>
</evidence>
<keyword evidence="12 16" id="KW-0630">Potassium</keyword>
<dbReference type="GO" id="GO:0005737">
    <property type="term" value="C:cytoplasm"/>
    <property type="evidence" value="ECO:0007669"/>
    <property type="project" value="UniProtKB-SubCell"/>
</dbReference>
<dbReference type="EC" id="2.7.1.33" evidence="6 16"/>
<comment type="subunit">
    <text evidence="5 16">Homodimer.</text>
</comment>
<evidence type="ECO:0000256" key="16">
    <source>
        <dbReference type="HAMAP-Rule" id="MF_01274"/>
    </source>
</evidence>
<dbReference type="HOGENOM" id="CLU_066627_0_0_6"/>
<dbReference type="eggNOG" id="COG1521">
    <property type="taxonomic scope" value="Bacteria"/>
</dbReference>
<dbReference type="Pfam" id="PF03309">
    <property type="entry name" value="Pan_kinase"/>
    <property type="match status" value="1"/>
</dbReference>
<organism evidence="17 18">
    <name type="scientific">Pseudoalteromonas tunicata D2</name>
    <dbReference type="NCBI Taxonomy" id="87626"/>
    <lineage>
        <taxon>Bacteria</taxon>
        <taxon>Pseudomonadati</taxon>
        <taxon>Pseudomonadota</taxon>
        <taxon>Gammaproteobacteria</taxon>
        <taxon>Alteromonadales</taxon>
        <taxon>Pseudoalteromonadaceae</taxon>
        <taxon>Pseudoalteromonas</taxon>
    </lineage>
</organism>
<feature type="binding site" evidence="16">
    <location>
        <begin position="6"/>
        <end position="13"/>
    </location>
    <ligand>
        <name>ATP</name>
        <dbReference type="ChEBI" id="CHEBI:30616"/>
    </ligand>
</feature>
<comment type="function">
    <text evidence="16">Catalyzes the phosphorylation of pantothenate (Pan), the first step in CoA biosynthesis.</text>
</comment>
<proteinExistence type="inferred from homology"/>
<keyword evidence="16" id="KW-0479">Metal-binding</keyword>
<dbReference type="AlphaFoldDB" id="A4CFA0"/>
<evidence type="ECO:0000256" key="13">
    <source>
        <dbReference type="ARBA" id="ARBA00022993"/>
    </source>
</evidence>
<evidence type="ECO:0000256" key="11">
    <source>
        <dbReference type="ARBA" id="ARBA00022840"/>
    </source>
</evidence>
<dbReference type="HAMAP" id="MF_01274">
    <property type="entry name" value="Pantothen_kinase_3"/>
    <property type="match status" value="1"/>
</dbReference>
<feature type="binding site" evidence="16">
    <location>
        <position position="167"/>
    </location>
    <ligand>
        <name>substrate</name>
    </ligand>
</feature>
<comment type="similarity">
    <text evidence="14 16">Belongs to the type III pantothenate kinase family.</text>
</comment>
<keyword evidence="9 16" id="KW-0547">Nucleotide-binding</keyword>
<keyword evidence="18" id="KW-1185">Reference proteome</keyword>
<accession>A4CFA0</accession>
<feature type="binding site" evidence="16">
    <location>
        <position position="82"/>
    </location>
    <ligand>
        <name>substrate</name>
    </ligand>
</feature>
<dbReference type="NCBIfam" id="TIGR00671">
    <property type="entry name" value="baf"/>
    <property type="match status" value="1"/>
</dbReference>
<dbReference type="OrthoDB" id="9781305at2"/>
<dbReference type="InterPro" id="IPR043129">
    <property type="entry name" value="ATPase_NBD"/>
</dbReference>
<feature type="active site" description="Proton acceptor" evidence="16">
    <location>
        <position position="91"/>
    </location>
</feature>
<keyword evidence="11 16" id="KW-0067">ATP-binding</keyword>
<dbReference type="STRING" id="87626.PTD2_00527"/>
<evidence type="ECO:0000256" key="15">
    <source>
        <dbReference type="ARBA" id="ARBA00040883"/>
    </source>
</evidence>
<comment type="catalytic activity">
    <reaction evidence="1 16">
        <text>(R)-pantothenate + ATP = (R)-4'-phosphopantothenate + ADP + H(+)</text>
        <dbReference type="Rhea" id="RHEA:16373"/>
        <dbReference type="ChEBI" id="CHEBI:10986"/>
        <dbReference type="ChEBI" id="CHEBI:15378"/>
        <dbReference type="ChEBI" id="CHEBI:29032"/>
        <dbReference type="ChEBI" id="CHEBI:30616"/>
        <dbReference type="ChEBI" id="CHEBI:456216"/>
        <dbReference type="EC" id="2.7.1.33"/>
    </reaction>
</comment>
<comment type="cofactor">
    <cofactor evidence="16">
        <name>NH4(+)</name>
        <dbReference type="ChEBI" id="CHEBI:28938"/>
    </cofactor>
    <cofactor evidence="16">
        <name>K(+)</name>
        <dbReference type="ChEBI" id="CHEBI:29103"/>
    </cofactor>
    <text evidence="16">A monovalent cation. Ammonium or potassium.</text>
</comment>
<dbReference type="GO" id="GO:0046872">
    <property type="term" value="F:metal ion binding"/>
    <property type="evidence" value="ECO:0007669"/>
    <property type="project" value="UniProtKB-KW"/>
</dbReference>
<evidence type="ECO:0000256" key="14">
    <source>
        <dbReference type="ARBA" id="ARBA00038036"/>
    </source>
</evidence>
<comment type="subcellular location">
    <subcellularLocation>
        <location evidence="3 16">Cytoplasm</location>
    </subcellularLocation>
</comment>
<evidence type="ECO:0000256" key="9">
    <source>
        <dbReference type="ARBA" id="ARBA00022741"/>
    </source>
</evidence>
<evidence type="ECO:0000256" key="1">
    <source>
        <dbReference type="ARBA" id="ARBA00001206"/>
    </source>
</evidence>
<keyword evidence="10 16" id="KW-0418">Kinase</keyword>
<dbReference type="SUPFAM" id="SSF53067">
    <property type="entry name" value="Actin-like ATPase domain"/>
    <property type="match status" value="2"/>
</dbReference>
<keyword evidence="13 16" id="KW-0173">Coenzyme A biosynthesis</keyword>